<dbReference type="AlphaFoldDB" id="A0A517WEJ4"/>
<organism evidence="1 2">
    <name type="scientific">Gimesia chilikensis</name>
    <dbReference type="NCBI Taxonomy" id="2605989"/>
    <lineage>
        <taxon>Bacteria</taxon>
        <taxon>Pseudomonadati</taxon>
        <taxon>Planctomycetota</taxon>
        <taxon>Planctomycetia</taxon>
        <taxon>Planctomycetales</taxon>
        <taxon>Planctomycetaceae</taxon>
        <taxon>Gimesia</taxon>
    </lineage>
</organism>
<evidence type="ECO:0000313" key="1">
    <source>
        <dbReference type="EMBL" id="QDU03667.1"/>
    </source>
</evidence>
<accession>A0A517WEJ4</accession>
<protein>
    <submittedName>
        <fullName evidence="1">Uncharacterized protein</fullName>
    </submittedName>
</protein>
<reference evidence="1 2" key="1">
    <citation type="submission" date="2019-02" db="EMBL/GenBank/DDBJ databases">
        <title>Deep-cultivation of Planctomycetes and their phenomic and genomic characterization uncovers novel biology.</title>
        <authorList>
            <person name="Wiegand S."/>
            <person name="Jogler M."/>
            <person name="Boedeker C."/>
            <person name="Pinto D."/>
            <person name="Vollmers J."/>
            <person name="Rivas-Marin E."/>
            <person name="Kohn T."/>
            <person name="Peeters S.H."/>
            <person name="Heuer A."/>
            <person name="Rast P."/>
            <person name="Oberbeckmann S."/>
            <person name="Bunk B."/>
            <person name="Jeske O."/>
            <person name="Meyerdierks A."/>
            <person name="Storesund J.E."/>
            <person name="Kallscheuer N."/>
            <person name="Luecker S."/>
            <person name="Lage O.M."/>
            <person name="Pohl T."/>
            <person name="Merkel B.J."/>
            <person name="Hornburger P."/>
            <person name="Mueller R.-W."/>
            <person name="Bruemmer F."/>
            <person name="Labrenz M."/>
            <person name="Spormann A.M."/>
            <person name="Op den Camp H."/>
            <person name="Overmann J."/>
            <person name="Amann R."/>
            <person name="Jetten M.S.M."/>
            <person name="Mascher T."/>
            <person name="Medema M.H."/>
            <person name="Devos D.P."/>
            <person name="Kaster A.-K."/>
            <person name="Ovreas L."/>
            <person name="Rohde M."/>
            <person name="Galperin M.Y."/>
            <person name="Jogler C."/>
        </authorList>
    </citation>
    <scope>NUCLEOTIDE SEQUENCE [LARGE SCALE GENOMIC DNA]</scope>
    <source>
        <strain evidence="1 2">V6</strain>
    </source>
</reference>
<sequence>MKRIDQFLLHIIDSTFWRSLRRSGVKSPLVIAVFFSVALFSRTAAEAQFKDLLNRIPANANSIVLIDVSRMHASTLARKEGWLKKHEAAYVERPIYLPPEAAKIVVAAQLNFADSLDQNWELAVMDMQDPIPMRSIARAEGGYVDSINGLHAAWAPSDAYFVRLSTSVMGVMHPANRQAVSRWADFGRKNTNLVISSYLNQATKVVRANGPQIAMAIDLKDIVLPHKREEYLKHSKVFNGNEQSAERLAEFLDGIQGATFSVEAGSQAAGELRIDFTSDTALLSQSAKPMVLEIVDELGIHLDDLEKWKVELKGKSIILSGTLSSDGMRRVFSILEIPSTKFSELRDEIVTTDSPDTVAQASLTYFKSVTVLIDDLRKYLRSNRDNHSIYSERYARKIDRLPILNVDEDLLTWGSKVAETLRGVALAKRAAGVRTGVRNAGVYGNYSYSYDGNNYYGVRSNSSVRFQNRTEEQAQATGVRFNSWKEIEDSTAEIRREMTKRYQIEF</sequence>
<name>A0A517WEJ4_9PLAN</name>
<dbReference type="EMBL" id="CP036347">
    <property type="protein sequence ID" value="QDU03667.1"/>
    <property type="molecule type" value="Genomic_DNA"/>
</dbReference>
<gene>
    <name evidence="1" type="ORF">V6x_33900</name>
</gene>
<evidence type="ECO:0000313" key="2">
    <source>
        <dbReference type="Proteomes" id="UP000320722"/>
    </source>
</evidence>
<dbReference type="Proteomes" id="UP000320722">
    <property type="component" value="Chromosome"/>
</dbReference>
<proteinExistence type="predicted"/>